<protein>
    <recommendedName>
        <fullName evidence="3">WG repeat-containing protein</fullName>
    </recommendedName>
</protein>
<sequence>MIVTLQHFSRALLTPDLSLATLADARPVTEPNGIPRLVRTTRFAEAEVEWRGERWLVAMPLNPSAMPRIERTVSALRKLNTGYLAECRILPGEMRWHDATGAERHTDLVLQHLPAGREFAEALLAEDKATLLAALDTLQAALGELEFTHNNLKETNLRWHRGRFVPIRYYDARIGTAELGTGDREAFAALRHRIAEAPAPRQTANDVTAPYNPLRSLTGHRWTSHVFEGLVCVEDDNGFGFVDTDNNPVIPAQFVWAGDFREGRAEVQTQTGMGLIDRRGCYVIPPEYEIVDYDPAASVVHVRNNGHWALFDYLGRRLTEFRTEVPEPCGPEICR</sequence>
<gene>
    <name evidence="1" type="ORF">B5G41_11805</name>
</gene>
<dbReference type="OrthoDB" id="1000746at2"/>
<dbReference type="eggNOG" id="COG1729">
    <property type="taxonomic scope" value="Bacteria"/>
</dbReference>
<evidence type="ECO:0000313" key="2">
    <source>
        <dbReference type="Proteomes" id="UP000195772"/>
    </source>
</evidence>
<dbReference type="InterPro" id="IPR032774">
    <property type="entry name" value="WG_beta_rep"/>
</dbReference>
<dbReference type="EMBL" id="NFHB01000008">
    <property type="protein sequence ID" value="OUN02354.1"/>
    <property type="molecule type" value="Genomic_DNA"/>
</dbReference>
<comment type="caution">
    <text evidence="1">The sequence shown here is derived from an EMBL/GenBank/DDBJ whole genome shotgun (WGS) entry which is preliminary data.</text>
</comment>
<reference evidence="2" key="1">
    <citation type="submission" date="2017-04" db="EMBL/GenBank/DDBJ databases">
        <title>Function of individual gut microbiota members based on whole genome sequencing of pure cultures obtained from chicken caecum.</title>
        <authorList>
            <person name="Medvecky M."/>
            <person name="Cejkova D."/>
            <person name="Polansky O."/>
            <person name="Karasova D."/>
            <person name="Kubasova T."/>
            <person name="Cizek A."/>
            <person name="Rychlik I."/>
        </authorList>
    </citation>
    <scope>NUCLEOTIDE SEQUENCE [LARGE SCALE GENOMIC DNA]</scope>
    <source>
        <strain evidence="2">An90</strain>
    </source>
</reference>
<name>A0A1Y3QRV6_9BACT</name>
<dbReference type="PANTHER" id="PTHR37841">
    <property type="entry name" value="GLR2918 PROTEIN"/>
    <property type="match status" value="1"/>
</dbReference>
<dbReference type="AlphaFoldDB" id="A0A1Y3QRV6"/>
<dbReference type="PANTHER" id="PTHR37841:SF1">
    <property type="entry name" value="DUF3298 DOMAIN-CONTAINING PROTEIN"/>
    <property type="match status" value="1"/>
</dbReference>
<evidence type="ECO:0000313" key="1">
    <source>
        <dbReference type="EMBL" id="OUN02354.1"/>
    </source>
</evidence>
<organism evidence="1 2">
    <name type="scientific">Alistipes onderdonkii</name>
    <dbReference type="NCBI Taxonomy" id="328813"/>
    <lineage>
        <taxon>Bacteria</taxon>
        <taxon>Pseudomonadati</taxon>
        <taxon>Bacteroidota</taxon>
        <taxon>Bacteroidia</taxon>
        <taxon>Bacteroidales</taxon>
        <taxon>Rikenellaceae</taxon>
        <taxon>Alistipes</taxon>
    </lineage>
</organism>
<proteinExistence type="predicted"/>
<dbReference type="Proteomes" id="UP000195772">
    <property type="component" value="Unassembled WGS sequence"/>
</dbReference>
<dbReference type="Pfam" id="PF14903">
    <property type="entry name" value="WG_beta_rep"/>
    <property type="match status" value="1"/>
</dbReference>
<dbReference type="RefSeq" id="WP_032135395.1">
    <property type="nucleotide sequence ID" value="NZ_AP031440.1"/>
</dbReference>
<accession>A0A1Y3QRV6</accession>
<evidence type="ECO:0008006" key="3">
    <source>
        <dbReference type="Google" id="ProtNLM"/>
    </source>
</evidence>